<dbReference type="PANTHER" id="PTHR30244">
    <property type="entry name" value="TRANSAMINASE"/>
    <property type="match status" value="1"/>
</dbReference>
<keyword evidence="7" id="KW-1185">Reference proteome</keyword>
<dbReference type="PIRSF" id="PIRSF000390">
    <property type="entry name" value="PLP_StrS"/>
    <property type="match status" value="1"/>
</dbReference>
<dbReference type="InterPro" id="IPR015424">
    <property type="entry name" value="PyrdxlP-dep_Trfase"/>
</dbReference>
<evidence type="ECO:0000256" key="1">
    <source>
        <dbReference type="ARBA" id="ARBA00022898"/>
    </source>
</evidence>
<dbReference type="Gene3D" id="3.90.1150.10">
    <property type="entry name" value="Aspartate Aminotransferase, domain 1"/>
    <property type="match status" value="1"/>
</dbReference>
<keyword evidence="6" id="KW-0032">Aminotransferase</keyword>
<evidence type="ECO:0000256" key="4">
    <source>
        <dbReference type="PIRSR" id="PIRSR000390-2"/>
    </source>
</evidence>
<reference evidence="6" key="1">
    <citation type="submission" date="2022-10" db="EMBL/GenBank/DDBJ databases">
        <title>The WGS of Solirubrobacter ginsenosidimutans DSM 21036.</title>
        <authorList>
            <person name="Jiang Z."/>
        </authorList>
    </citation>
    <scope>NUCLEOTIDE SEQUENCE</scope>
    <source>
        <strain evidence="6">DSM 21036</strain>
    </source>
</reference>
<dbReference type="SUPFAM" id="SSF53383">
    <property type="entry name" value="PLP-dependent transferases"/>
    <property type="match status" value="1"/>
</dbReference>
<dbReference type="InterPro" id="IPR015421">
    <property type="entry name" value="PyrdxlP-dep_Trfase_major"/>
</dbReference>
<dbReference type="GO" id="GO:0008483">
    <property type="term" value="F:transaminase activity"/>
    <property type="evidence" value="ECO:0007669"/>
    <property type="project" value="UniProtKB-KW"/>
</dbReference>
<evidence type="ECO:0000313" key="6">
    <source>
        <dbReference type="EMBL" id="MDA0166598.1"/>
    </source>
</evidence>
<feature type="active site" description="Proton acceptor" evidence="3">
    <location>
        <position position="186"/>
    </location>
</feature>
<comment type="caution">
    <text evidence="6">The sequence shown here is derived from an EMBL/GenBank/DDBJ whole genome shotgun (WGS) entry which is preliminary data.</text>
</comment>
<dbReference type="CDD" id="cd00616">
    <property type="entry name" value="AHBA_syn"/>
    <property type="match status" value="1"/>
</dbReference>
<keyword evidence="6" id="KW-0808">Transferase</keyword>
<protein>
    <submittedName>
        <fullName evidence="6">DegT/DnrJ/EryC1/StrS family aminotransferase</fullName>
    </submittedName>
</protein>
<evidence type="ECO:0000256" key="2">
    <source>
        <dbReference type="ARBA" id="ARBA00037999"/>
    </source>
</evidence>
<evidence type="ECO:0000256" key="5">
    <source>
        <dbReference type="RuleBase" id="RU004508"/>
    </source>
</evidence>
<feature type="modified residue" description="N6-(pyridoxal phosphate)lysine" evidence="4">
    <location>
        <position position="186"/>
    </location>
</feature>
<comment type="similarity">
    <text evidence="2 5">Belongs to the DegT/DnrJ/EryC1 family.</text>
</comment>
<evidence type="ECO:0000313" key="7">
    <source>
        <dbReference type="Proteomes" id="UP001149140"/>
    </source>
</evidence>
<dbReference type="PANTHER" id="PTHR30244:SF36">
    <property type="entry name" value="3-OXO-GLUCOSE-6-PHOSPHATE:GLUTAMATE AMINOTRANSFERASE"/>
    <property type="match status" value="1"/>
</dbReference>
<dbReference type="Proteomes" id="UP001149140">
    <property type="component" value="Unassembled WGS sequence"/>
</dbReference>
<dbReference type="Gene3D" id="3.40.640.10">
    <property type="entry name" value="Type I PLP-dependent aspartate aminotransferase-like (Major domain)"/>
    <property type="match status" value="1"/>
</dbReference>
<dbReference type="InterPro" id="IPR015422">
    <property type="entry name" value="PyrdxlP-dep_Trfase_small"/>
</dbReference>
<dbReference type="Pfam" id="PF01041">
    <property type="entry name" value="DegT_DnrJ_EryC1"/>
    <property type="match status" value="1"/>
</dbReference>
<dbReference type="EMBL" id="JAPDOD010000070">
    <property type="protein sequence ID" value="MDA0166598.1"/>
    <property type="molecule type" value="Genomic_DNA"/>
</dbReference>
<proteinExistence type="inferred from homology"/>
<dbReference type="InterPro" id="IPR000653">
    <property type="entry name" value="DegT/StrS_aminotransferase"/>
</dbReference>
<gene>
    <name evidence="6" type="ORF">OM076_40420</name>
</gene>
<dbReference type="AlphaFoldDB" id="A0A9X3N844"/>
<dbReference type="RefSeq" id="WP_270045856.1">
    <property type="nucleotide sequence ID" value="NZ_JAPDOD010000070.1"/>
</dbReference>
<organism evidence="6 7">
    <name type="scientific">Solirubrobacter ginsenosidimutans</name>
    <dbReference type="NCBI Taxonomy" id="490573"/>
    <lineage>
        <taxon>Bacteria</taxon>
        <taxon>Bacillati</taxon>
        <taxon>Actinomycetota</taxon>
        <taxon>Thermoleophilia</taxon>
        <taxon>Solirubrobacterales</taxon>
        <taxon>Solirubrobacteraceae</taxon>
        <taxon>Solirubrobacter</taxon>
    </lineage>
</organism>
<name>A0A9X3N844_9ACTN</name>
<dbReference type="GO" id="GO:0000271">
    <property type="term" value="P:polysaccharide biosynthetic process"/>
    <property type="evidence" value="ECO:0007669"/>
    <property type="project" value="TreeGrafter"/>
</dbReference>
<dbReference type="GO" id="GO:0030170">
    <property type="term" value="F:pyridoxal phosphate binding"/>
    <property type="evidence" value="ECO:0007669"/>
    <property type="project" value="TreeGrafter"/>
</dbReference>
<sequence length="367" mass="39404">MPIPVTRLDQADPILLEQLLEVVGEVARKGAFTMGAELDAFEREFADYCGTAFSVGVSSGTEALSLALRALEIGPGDEVIVPSNSFIATAEAVSWVGATAKLVDVDPDTHLITAEHIAAAIGPKTKAVIPVHLMGSTVDMDPILTLAEEAGIRVIEDTAQAHGAYYKGRRAGSMGDIGCFSFYPTKNLGGWGDGGAIATNDEALAKQIVLLRSHGESPRYHHKIVGTTARLDALQAAILRVKLRHLDARNDDRRRLGAALRAGLEGTSVELPSPAHEDGDHVYHLFIVRTKQRDALRAHLEQHGVSTAVHYPFPIHRAEAYGPELEGSLPVSERLAEEICTLPLFPTMSDEDVARVIAAVASFESEE</sequence>
<keyword evidence="1 4" id="KW-0663">Pyridoxal phosphate</keyword>
<accession>A0A9X3N844</accession>
<evidence type="ECO:0000256" key="3">
    <source>
        <dbReference type="PIRSR" id="PIRSR000390-1"/>
    </source>
</evidence>